<evidence type="ECO:0000256" key="2">
    <source>
        <dbReference type="SAM" id="SignalP"/>
    </source>
</evidence>
<sequence length="112" mass="13103">MLLILVLLSSFLVEGCRHELEEDSLKLTAFEAELLGIVALLTILMTLTCPMFMAMKKNLSSIAEERKKRLECMFNLQKHSRIQPNLPLSHLRRFYESQEEIREIDPHIIYMP</sequence>
<proteinExistence type="predicted"/>
<accession>A0A1I7SD82</accession>
<keyword evidence="6" id="KW-1185">Reference proteome</keyword>
<feature type="chain" id="PRO_5036022148" evidence="2">
    <location>
        <begin position="19"/>
        <end position="112"/>
    </location>
</feature>
<organism evidence="5 7">
    <name type="scientific">Bursaphelenchus xylophilus</name>
    <name type="common">Pinewood nematode worm</name>
    <name type="synonym">Aphelenchoides xylophilus</name>
    <dbReference type="NCBI Taxonomy" id="6326"/>
    <lineage>
        <taxon>Eukaryota</taxon>
        <taxon>Metazoa</taxon>
        <taxon>Ecdysozoa</taxon>
        <taxon>Nematoda</taxon>
        <taxon>Chromadorea</taxon>
        <taxon>Rhabditida</taxon>
        <taxon>Tylenchina</taxon>
        <taxon>Tylenchomorpha</taxon>
        <taxon>Aphelenchoidea</taxon>
        <taxon>Aphelenchoididae</taxon>
        <taxon>Bursaphelenchus</taxon>
    </lineage>
</organism>
<dbReference type="Proteomes" id="UP000095284">
    <property type="component" value="Unplaced"/>
</dbReference>
<evidence type="ECO:0000313" key="5">
    <source>
        <dbReference type="Proteomes" id="UP000095284"/>
    </source>
</evidence>
<dbReference type="EMBL" id="CAJFCV020000006">
    <property type="protein sequence ID" value="CAG9130534.1"/>
    <property type="molecule type" value="Genomic_DNA"/>
</dbReference>
<reference evidence="4" key="2">
    <citation type="submission" date="2020-08" db="EMBL/GenBank/DDBJ databases">
        <authorList>
            <person name="Kikuchi T."/>
        </authorList>
    </citation>
    <scope>NUCLEOTIDE SEQUENCE</scope>
    <source>
        <strain evidence="3">Ka4C1</strain>
    </source>
</reference>
<name>A0A1I7SD82_BURXY</name>
<evidence type="ECO:0000256" key="1">
    <source>
        <dbReference type="SAM" id="Phobius"/>
    </source>
</evidence>
<dbReference type="Proteomes" id="UP000582659">
    <property type="component" value="Unassembled WGS sequence"/>
</dbReference>
<dbReference type="WBParaSite" id="BXY_1098700.1">
    <property type="protein sequence ID" value="BXY_1098700.1"/>
    <property type="gene ID" value="BXY_1098700"/>
</dbReference>
<keyword evidence="1" id="KW-0472">Membrane</keyword>
<reference evidence="7" key="1">
    <citation type="submission" date="2016-11" db="UniProtKB">
        <authorList>
            <consortium name="WormBaseParasite"/>
        </authorList>
    </citation>
    <scope>IDENTIFICATION</scope>
</reference>
<protein>
    <submittedName>
        <fullName evidence="3">(pine wood nematode) hypothetical protein</fullName>
    </submittedName>
</protein>
<keyword evidence="1" id="KW-1133">Transmembrane helix</keyword>
<dbReference type="EMBL" id="CAJFDI010000006">
    <property type="protein sequence ID" value="CAD5234642.1"/>
    <property type="molecule type" value="Genomic_DNA"/>
</dbReference>
<dbReference type="AlphaFoldDB" id="A0A1I7SD82"/>
<evidence type="ECO:0000313" key="4">
    <source>
        <dbReference type="EMBL" id="CAG9130534.1"/>
    </source>
</evidence>
<evidence type="ECO:0000313" key="3">
    <source>
        <dbReference type="EMBL" id="CAD5234642.1"/>
    </source>
</evidence>
<dbReference type="OrthoDB" id="10585497at2759"/>
<gene>
    <name evidence="3" type="ORF">BXYJ_LOCUS14733</name>
</gene>
<feature type="transmembrane region" description="Helical" evidence="1">
    <location>
        <begin position="33"/>
        <end position="53"/>
    </location>
</feature>
<evidence type="ECO:0000313" key="6">
    <source>
        <dbReference type="Proteomes" id="UP000659654"/>
    </source>
</evidence>
<keyword evidence="1" id="KW-0812">Transmembrane</keyword>
<evidence type="ECO:0000313" key="7">
    <source>
        <dbReference type="WBParaSite" id="BXY_1098700.1"/>
    </source>
</evidence>
<keyword evidence="2" id="KW-0732">Signal</keyword>
<feature type="signal peptide" evidence="2">
    <location>
        <begin position="1"/>
        <end position="18"/>
    </location>
</feature>
<dbReference type="Proteomes" id="UP000659654">
    <property type="component" value="Unassembled WGS sequence"/>
</dbReference>